<feature type="region of interest" description="Disordered" evidence="1">
    <location>
        <begin position="167"/>
        <end position="252"/>
    </location>
</feature>
<dbReference type="EMBL" id="KZ293420">
    <property type="protein sequence ID" value="PBK73859.1"/>
    <property type="molecule type" value="Genomic_DNA"/>
</dbReference>
<feature type="compositionally biased region" description="Basic and acidic residues" evidence="1">
    <location>
        <begin position="225"/>
        <end position="237"/>
    </location>
</feature>
<dbReference type="STRING" id="1076256.A0A2H3BSP8"/>
<gene>
    <name evidence="2" type="ORF">ARMSODRAFT_952924</name>
</gene>
<keyword evidence="3" id="KW-1185">Reference proteome</keyword>
<dbReference type="AlphaFoldDB" id="A0A2H3BSP8"/>
<organism evidence="2 3">
    <name type="scientific">Armillaria solidipes</name>
    <dbReference type="NCBI Taxonomy" id="1076256"/>
    <lineage>
        <taxon>Eukaryota</taxon>
        <taxon>Fungi</taxon>
        <taxon>Dikarya</taxon>
        <taxon>Basidiomycota</taxon>
        <taxon>Agaricomycotina</taxon>
        <taxon>Agaricomycetes</taxon>
        <taxon>Agaricomycetidae</taxon>
        <taxon>Agaricales</taxon>
        <taxon>Marasmiineae</taxon>
        <taxon>Physalacriaceae</taxon>
        <taxon>Armillaria</taxon>
    </lineage>
</organism>
<feature type="compositionally biased region" description="Pro residues" evidence="1">
    <location>
        <begin position="174"/>
        <end position="185"/>
    </location>
</feature>
<dbReference type="Proteomes" id="UP000218334">
    <property type="component" value="Unassembled WGS sequence"/>
</dbReference>
<evidence type="ECO:0000256" key="1">
    <source>
        <dbReference type="SAM" id="MobiDB-lite"/>
    </source>
</evidence>
<reference evidence="3" key="1">
    <citation type="journal article" date="2017" name="Nat. Ecol. Evol.">
        <title>Genome expansion and lineage-specific genetic innovations in the forest pathogenic fungi Armillaria.</title>
        <authorList>
            <person name="Sipos G."/>
            <person name="Prasanna A.N."/>
            <person name="Walter M.C."/>
            <person name="O'Connor E."/>
            <person name="Balint B."/>
            <person name="Krizsan K."/>
            <person name="Kiss B."/>
            <person name="Hess J."/>
            <person name="Varga T."/>
            <person name="Slot J."/>
            <person name="Riley R."/>
            <person name="Boka B."/>
            <person name="Rigling D."/>
            <person name="Barry K."/>
            <person name="Lee J."/>
            <person name="Mihaltcheva S."/>
            <person name="LaButti K."/>
            <person name="Lipzen A."/>
            <person name="Waldron R."/>
            <person name="Moloney N.M."/>
            <person name="Sperisen C."/>
            <person name="Kredics L."/>
            <person name="Vagvoelgyi C."/>
            <person name="Patrignani A."/>
            <person name="Fitzpatrick D."/>
            <person name="Nagy I."/>
            <person name="Doyle S."/>
            <person name="Anderson J.B."/>
            <person name="Grigoriev I.V."/>
            <person name="Gueldener U."/>
            <person name="Muensterkoetter M."/>
            <person name="Nagy L.G."/>
        </authorList>
    </citation>
    <scope>NUCLEOTIDE SEQUENCE [LARGE SCALE GENOMIC DNA]</scope>
    <source>
        <strain evidence="3">28-4</strain>
    </source>
</reference>
<name>A0A2H3BSP8_9AGAR</name>
<feature type="compositionally biased region" description="Pro residues" evidence="1">
    <location>
        <begin position="240"/>
        <end position="249"/>
    </location>
</feature>
<evidence type="ECO:0000313" key="3">
    <source>
        <dbReference type="Proteomes" id="UP000218334"/>
    </source>
</evidence>
<feature type="region of interest" description="Disordered" evidence="1">
    <location>
        <begin position="421"/>
        <end position="450"/>
    </location>
</feature>
<proteinExistence type="predicted"/>
<evidence type="ECO:0000313" key="2">
    <source>
        <dbReference type="EMBL" id="PBK73859.1"/>
    </source>
</evidence>
<sequence length="513" mass="55681">MNNIFTAIAGLGIRFALQFTSGSQRSRIGPMLLGFWEGVCVHYSANASPNPRVSYLGYLLRIALDLLLSDNIFSVFLTILWTILGVLFSEALGTHHGHDTTRERKSSGSRRTVYTEYTAPITSPVRRLPRAEVRPGPVRPVIDRIIDTTRSEARVSDVSISVPVAAGSIEPSHPSTPSPQLPSPPATLLDEVGDRQIPLPPNPTFSSAAPHDHGAVDHPAQNEDASDHPESPIKDSPPRLIIPPPPQPLSSPNILSAMPVEVPFSSSRLDHLIIPPPMLLQCESSDNESLPTGPDSDAIPLMLRAGGDIGVTNNDDPLQTPVGFHTGEGVGGSVDDDPLMTPVHLRHPPALLLLDQENEESLRQDPLFIQGSSTSVGVVAAHAPPDPAPLATIDEPIPVENLDAIPVPAPATVLQRTTILPEDHSSSSSSPPSITSAITSPDSPMLSSRAEALRKQAWSYEMTRKNLKTRLNKAIQQQDRAQEFILKQEIDDCNREIDKLHERAARRHYHCKF</sequence>
<protein>
    <submittedName>
        <fullName evidence="2">Uncharacterized protein</fullName>
    </submittedName>
</protein>
<feature type="compositionally biased region" description="Low complexity" evidence="1">
    <location>
        <begin position="426"/>
        <end position="444"/>
    </location>
</feature>
<accession>A0A2H3BSP8</accession>